<feature type="compositionally biased region" description="Basic residues" evidence="1">
    <location>
        <begin position="1"/>
        <end position="12"/>
    </location>
</feature>
<accession>A0A6J4NRD0</accession>
<feature type="region of interest" description="Disordered" evidence="1">
    <location>
        <begin position="1"/>
        <end position="23"/>
    </location>
</feature>
<organism evidence="2">
    <name type="scientific">uncultured Ramlibacter sp</name>
    <dbReference type="NCBI Taxonomy" id="260755"/>
    <lineage>
        <taxon>Bacteria</taxon>
        <taxon>Pseudomonadati</taxon>
        <taxon>Pseudomonadota</taxon>
        <taxon>Betaproteobacteria</taxon>
        <taxon>Burkholderiales</taxon>
        <taxon>Comamonadaceae</taxon>
        <taxon>Ramlibacter</taxon>
        <taxon>environmental samples</taxon>
    </lineage>
</organism>
<feature type="region of interest" description="Disordered" evidence="1">
    <location>
        <begin position="125"/>
        <end position="156"/>
    </location>
</feature>
<proteinExistence type="predicted"/>
<feature type="non-terminal residue" evidence="2">
    <location>
        <position position="1"/>
    </location>
</feature>
<feature type="region of interest" description="Disordered" evidence="1">
    <location>
        <begin position="64"/>
        <end position="90"/>
    </location>
</feature>
<feature type="non-terminal residue" evidence="2">
    <location>
        <position position="156"/>
    </location>
</feature>
<feature type="compositionally biased region" description="Low complexity" evidence="1">
    <location>
        <begin position="137"/>
        <end position="156"/>
    </location>
</feature>
<dbReference type="EMBL" id="CADCUX010000086">
    <property type="protein sequence ID" value="CAA9390201.1"/>
    <property type="molecule type" value="Genomic_DNA"/>
</dbReference>
<protein>
    <submittedName>
        <fullName evidence="2">Branched-chain amino acid transport system permease protein LivM</fullName>
    </submittedName>
</protein>
<evidence type="ECO:0000313" key="2">
    <source>
        <dbReference type="EMBL" id="CAA9390201.1"/>
    </source>
</evidence>
<sequence length="156" mass="16141">HLHGHPQRRRAGRGAGHQPDAQQAAGLHAVGVLRGHGGWPVRRFRPFPRPGPGGRGAHVRHDHVHAGRRAGHAARPPARRPDHPLADAVPAVPAGVPLHRVRADPGGAGDLPAARHRRHVPGLARSACGAGRGAGPGAQARSGAQGRGAARRQPCL</sequence>
<dbReference type="AlphaFoldDB" id="A0A6J4NRD0"/>
<evidence type="ECO:0000256" key="1">
    <source>
        <dbReference type="SAM" id="MobiDB-lite"/>
    </source>
</evidence>
<reference evidence="2" key="1">
    <citation type="submission" date="2020-02" db="EMBL/GenBank/DDBJ databases">
        <authorList>
            <person name="Meier V. D."/>
        </authorList>
    </citation>
    <scope>NUCLEOTIDE SEQUENCE</scope>
    <source>
        <strain evidence="2">AVDCRST_MAG51</strain>
    </source>
</reference>
<gene>
    <name evidence="2" type="ORF">AVDCRST_MAG51-349</name>
</gene>
<name>A0A6J4NRD0_9BURK</name>